<keyword evidence="2 8" id="KW-0963">Cytoplasm</keyword>
<evidence type="ECO:0000256" key="5">
    <source>
        <dbReference type="ARBA" id="ARBA00023167"/>
    </source>
</evidence>
<comment type="similarity">
    <text evidence="8">Belongs to the AB hydrolase superfamily. MetX family.</text>
</comment>
<dbReference type="OrthoDB" id="9800754at2"/>
<feature type="active site" evidence="8 9">
    <location>
        <position position="320"/>
    </location>
</feature>
<comment type="function">
    <text evidence="8">Transfers a succinyl group from succinyl-CoA to L-homoserine, forming succinyl-L-homoserine.</text>
</comment>
<evidence type="ECO:0000256" key="1">
    <source>
        <dbReference type="ARBA" id="ARBA00011738"/>
    </source>
</evidence>
<evidence type="ECO:0000256" key="8">
    <source>
        <dbReference type="HAMAP-Rule" id="MF_00296"/>
    </source>
</evidence>
<evidence type="ECO:0000256" key="4">
    <source>
        <dbReference type="ARBA" id="ARBA00022679"/>
    </source>
</evidence>
<sequence length="379" mass="42103">MASVGAVTPQQMHFAEPLPLQSGASLRDYTLVYETYGTLNADRSNAVLVCHALNASHHVAGHYAGQPKSDGWWDNLVGPGKALDTDHFFVIGINNPGSCFGSTGPMHTNPDTGRPYGADFPVVTVEDWVDAQARLIKRLGITQLAAVLGGSLGGMQALAWTLRYPERLRHCVAVATTPSLSAQNIAFNEVARRAIVTDPDFHGGHFYAHGVVPKRGLRVARMIGHITYLSDDSMEEKFGRERKSDSEELNYSTQDIEFQIESYLRYQGDKFSEYFDANTYLLITRALDYFDPARAHGGDLARAFAVAKGKKFQLVSFTTDWRFSPARSREIVKALVDNQIDVSYAEIDAPHGHDAFLLDDPRYHGVMRAYFERIAQEEV</sequence>
<evidence type="ECO:0000259" key="10">
    <source>
        <dbReference type="Pfam" id="PF00561"/>
    </source>
</evidence>
<dbReference type="GO" id="GO:0005737">
    <property type="term" value="C:cytoplasm"/>
    <property type="evidence" value="ECO:0007669"/>
    <property type="project" value="UniProtKB-SubCell"/>
</dbReference>
<comment type="pathway">
    <text evidence="8">Amino-acid biosynthesis; L-methionine biosynthesis via de novo pathway; O-succinyl-L-homoserine from L-homoserine: step 1/1.</text>
</comment>
<dbReference type="EC" id="2.3.1.46" evidence="8"/>
<evidence type="ECO:0000256" key="9">
    <source>
        <dbReference type="PIRSR" id="PIRSR000443-1"/>
    </source>
</evidence>
<dbReference type="PANTHER" id="PTHR32268:SF11">
    <property type="entry name" value="HOMOSERINE O-ACETYLTRANSFERASE"/>
    <property type="match status" value="1"/>
</dbReference>
<reference evidence="11 12" key="1">
    <citation type="submission" date="2017-07" db="EMBL/GenBank/DDBJ databases">
        <title>Complete Genome Sequence of the cosmetic ferment Vitreoscilla filiformis (ATCC15551).</title>
        <authorList>
            <person name="Contreras S."/>
            <person name="Sagory-Zalkind P."/>
            <person name="Blanquart H."/>
            <person name="Iltis A."/>
            <person name="Morand S.C."/>
        </authorList>
    </citation>
    <scope>NUCLEOTIDE SEQUENCE [LARGE SCALE GENOMIC DNA]</scope>
    <source>
        <strain evidence="11 12">ATCC 15551</strain>
    </source>
</reference>
<dbReference type="FunFam" id="1.10.1740.110:FF:000001">
    <property type="entry name" value="Homoserine O-acetyltransferase"/>
    <property type="match status" value="1"/>
</dbReference>
<evidence type="ECO:0000256" key="2">
    <source>
        <dbReference type="ARBA" id="ARBA00022490"/>
    </source>
</evidence>
<dbReference type="SUPFAM" id="SSF53474">
    <property type="entry name" value="alpha/beta-Hydrolases"/>
    <property type="match status" value="1"/>
</dbReference>
<dbReference type="KEGG" id="vff:VITFI_CDS0930"/>
<protein>
    <recommendedName>
        <fullName evidence="8">Homoserine O-succinyltransferase</fullName>
        <shortName evidence="8">HST</shortName>
        <ecNumber evidence="8">2.3.1.46</ecNumber>
    </recommendedName>
    <alternativeName>
        <fullName evidence="8">Homoserine transsuccinylase</fullName>
        <shortName evidence="8">HTS</shortName>
    </alternativeName>
</protein>
<comment type="subcellular location">
    <subcellularLocation>
        <location evidence="8">Cytoplasm</location>
    </subcellularLocation>
</comment>
<keyword evidence="6 8" id="KW-0012">Acyltransferase</keyword>
<evidence type="ECO:0000313" key="12">
    <source>
        <dbReference type="Proteomes" id="UP000199729"/>
    </source>
</evidence>
<comment type="catalytic activity">
    <reaction evidence="7 8">
        <text>L-homoserine + succinyl-CoA = O-succinyl-L-homoserine + CoA</text>
        <dbReference type="Rhea" id="RHEA:22008"/>
        <dbReference type="ChEBI" id="CHEBI:57287"/>
        <dbReference type="ChEBI" id="CHEBI:57292"/>
        <dbReference type="ChEBI" id="CHEBI:57476"/>
        <dbReference type="ChEBI" id="CHEBI:57661"/>
        <dbReference type="EC" id="2.3.1.46"/>
    </reaction>
</comment>
<feature type="site" description="Important for acyl-CoA specificity" evidence="8">
    <location>
        <position position="322"/>
    </location>
</feature>
<evidence type="ECO:0000256" key="3">
    <source>
        <dbReference type="ARBA" id="ARBA00022605"/>
    </source>
</evidence>
<dbReference type="Gene3D" id="1.10.1740.110">
    <property type="match status" value="1"/>
</dbReference>
<comment type="caution">
    <text evidence="8">Lacks conserved residue(s) required for the propagation of feature annotation.</text>
</comment>
<proteinExistence type="inferred from homology"/>
<organism evidence="11 12">
    <name type="scientific">Vitreoscilla filiformis</name>
    <dbReference type="NCBI Taxonomy" id="63"/>
    <lineage>
        <taxon>Bacteria</taxon>
        <taxon>Pseudomonadati</taxon>
        <taxon>Pseudomonadota</taxon>
        <taxon>Betaproteobacteria</taxon>
        <taxon>Neisseriales</taxon>
        <taxon>Neisseriaceae</taxon>
        <taxon>Vitreoscilla</taxon>
    </lineage>
</organism>
<dbReference type="GO" id="GO:0009092">
    <property type="term" value="P:homoserine metabolic process"/>
    <property type="evidence" value="ECO:0007669"/>
    <property type="project" value="TreeGrafter"/>
</dbReference>
<comment type="subunit">
    <text evidence="1 8">Homodimer.</text>
</comment>
<dbReference type="GO" id="GO:0009086">
    <property type="term" value="P:methionine biosynthetic process"/>
    <property type="evidence" value="ECO:0007669"/>
    <property type="project" value="UniProtKB-UniRule"/>
</dbReference>
<dbReference type="GO" id="GO:0008899">
    <property type="term" value="F:homoserine O-succinyltransferase activity"/>
    <property type="evidence" value="ECO:0007669"/>
    <property type="project" value="UniProtKB-UniRule"/>
</dbReference>
<keyword evidence="4 8" id="KW-0808">Transferase</keyword>
<evidence type="ECO:0000256" key="6">
    <source>
        <dbReference type="ARBA" id="ARBA00023315"/>
    </source>
</evidence>
<dbReference type="GO" id="GO:0004414">
    <property type="term" value="F:homoserine O-acetyltransferase activity"/>
    <property type="evidence" value="ECO:0007669"/>
    <property type="project" value="UniProtKB-ARBA"/>
</dbReference>
<dbReference type="Proteomes" id="UP000199729">
    <property type="component" value="Chromosome"/>
</dbReference>
<dbReference type="PIRSF" id="PIRSF000443">
    <property type="entry name" value="Homoser_Ac_trans"/>
    <property type="match status" value="1"/>
</dbReference>
<dbReference type="NCBIfam" id="NF001209">
    <property type="entry name" value="PRK00175.1"/>
    <property type="match status" value="1"/>
</dbReference>
<keyword evidence="12" id="KW-1185">Reference proteome</keyword>
<evidence type="ECO:0000256" key="7">
    <source>
        <dbReference type="ARBA" id="ARBA00051253"/>
    </source>
</evidence>
<keyword evidence="5 8" id="KW-0486">Methionine biosynthesis</keyword>
<dbReference type="HAMAP" id="MF_00296">
    <property type="entry name" value="MetX_acyltransf"/>
    <property type="match status" value="1"/>
</dbReference>
<feature type="binding site" evidence="8">
    <location>
        <position position="221"/>
    </location>
    <ligand>
        <name>substrate</name>
    </ligand>
</feature>
<dbReference type="UniPathway" id="UPA00051">
    <property type="reaction ID" value="UER00075"/>
</dbReference>
<accession>A0A221KCF2</accession>
<dbReference type="Gene3D" id="3.40.50.1820">
    <property type="entry name" value="alpha/beta hydrolase"/>
    <property type="match status" value="1"/>
</dbReference>
<dbReference type="NCBIfam" id="TIGR01392">
    <property type="entry name" value="homoserO_Ac_trn"/>
    <property type="match status" value="1"/>
</dbReference>
<feature type="active site" evidence="8 9">
    <location>
        <position position="353"/>
    </location>
</feature>
<dbReference type="InterPro" id="IPR000073">
    <property type="entry name" value="AB_hydrolase_1"/>
</dbReference>
<feature type="active site" description="Nucleophile" evidence="8 9">
    <location>
        <position position="151"/>
    </location>
</feature>
<gene>
    <name evidence="8" type="primary">metXS</name>
    <name evidence="11" type="ORF">VITFI_CDS0930</name>
</gene>
<dbReference type="AlphaFoldDB" id="A0A221KCF2"/>
<name>A0A221KCF2_VITFI</name>
<keyword evidence="3 8" id="KW-0028">Amino-acid biosynthesis</keyword>
<feature type="domain" description="AB hydrolase-1" evidence="10">
    <location>
        <begin position="45"/>
        <end position="358"/>
    </location>
</feature>
<feature type="binding site" evidence="8">
    <location>
        <position position="354"/>
    </location>
    <ligand>
        <name>substrate</name>
    </ligand>
</feature>
<dbReference type="Pfam" id="PF00561">
    <property type="entry name" value="Abhydrolase_1"/>
    <property type="match status" value="1"/>
</dbReference>
<dbReference type="PANTHER" id="PTHR32268">
    <property type="entry name" value="HOMOSERINE O-ACETYLTRANSFERASE"/>
    <property type="match status" value="1"/>
</dbReference>
<dbReference type="InterPro" id="IPR029058">
    <property type="entry name" value="AB_hydrolase_fold"/>
</dbReference>
<dbReference type="RefSeq" id="WP_089415998.1">
    <property type="nucleotide sequence ID" value="NZ_CP022423.1"/>
</dbReference>
<evidence type="ECO:0000313" key="11">
    <source>
        <dbReference type="EMBL" id="ASM76708.1"/>
    </source>
</evidence>
<dbReference type="InterPro" id="IPR008220">
    <property type="entry name" value="HAT_MetX-like"/>
</dbReference>
<dbReference type="EMBL" id="CP022423">
    <property type="protein sequence ID" value="ASM76708.1"/>
    <property type="molecule type" value="Genomic_DNA"/>
</dbReference>